<dbReference type="Gene3D" id="2.180.10.10">
    <property type="entry name" value="RHS repeat-associated core"/>
    <property type="match status" value="1"/>
</dbReference>
<gene>
    <name evidence="1" type="primary">wapA_3</name>
    <name evidence="1" type="ORF">NCTC11938_05189</name>
</gene>
<evidence type="ECO:0000313" key="2">
    <source>
        <dbReference type="Proteomes" id="UP000254191"/>
    </source>
</evidence>
<accession>A0A379GIV6</accession>
<dbReference type="EMBL" id="UGTS01000006">
    <property type="protein sequence ID" value="SUC40887.1"/>
    <property type="molecule type" value="Genomic_DNA"/>
</dbReference>
<dbReference type="InterPro" id="IPR031325">
    <property type="entry name" value="RHS_repeat"/>
</dbReference>
<sequence>MGDTDSTELTIDYDEQGRVVATHSPSGFWNDRFIYDDYQRMTTYIDAEGGFSRYYYNDDNLVTRTIDPLWRETYTEWEQRKKIAEINEIGERTEYGYHYNGLLAYIYLPDGKAIYYDYNDYGQLTHFTSAFGDEWQLSYDENGNLTIVTDPQGRQQVYEYSQHGELLKAITPQWCAMAIPL</sequence>
<dbReference type="NCBIfam" id="TIGR01643">
    <property type="entry name" value="YD_repeat_2x"/>
    <property type="match status" value="1"/>
</dbReference>
<dbReference type="Proteomes" id="UP000254191">
    <property type="component" value="Unassembled WGS sequence"/>
</dbReference>
<dbReference type="Pfam" id="PF05593">
    <property type="entry name" value="RHS_repeat"/>
    <property type="match status" value="1"/>
</dbReference>
<proteinExistence type="predicted"/>
<reference evidence="1 2" key="1">
    <citation type="submission" date="2018-06" db="EMBL/GenBank/DDBJ databases">
        <authorList>
            <consortium name="Pathogen Informatics"/>
            <person name="Doyle S."/>
        </authorList>
    </citation>
    <scope>NUCLEOTIDE SEQUENCE [LARGE SCALE GENOMIC DNA]</scope>
    <source>
        <strain evidence="1 2">NCTC11938</strain>
    </source>
</reference>
<dbReference type="AlphaFoldDB" id="A0A379GIV6"/>
<name>A0A379GIV6_PROMI</name>
<organism evidence="1 2">
    <name type="scientific">Proteus mirabilis</name>
    <dbReference type="NCBI Taxonomy" id="584"/>
    <lineage>
        <taxon>Bacteria</taxon>
        <taxon>Pseudomonadati</taxon>
        <taxon>Pseudomonadota</taxon>
        <taxon>Gammaproteobacteria</taxon>
        <taxon>Enterobacterales</taxon>
        <taxon>Morganellaceae</taxon>
        <taxon>Proteus</taxon>
    </lineage>
</organism>
<dbReference type="InterPro" id="IPR006530">
    <property type="entry name" value="YD"/>
</dbReference>
<evidence type="ECO:0000313" key="1">
    <source>
        <dbReference type="EMBL" id="SUC40887.1"/>
    </source>
</evidence>
<protein>
    <submittedName>
        <fullName evidence="1">Rhs family protein</fullName>
    </submittedName>
</protein>